<dbReference type="PROSITE" id="PS50003">
    <property type="entry name" value="PH_DOMAIN"/>
    <property type="match status" value="1"/>
</dbReference>
<dbReference type="Proteomes" id="UP001046870">
    <property type="component" value="Chromosome 1"/>
</dbReference>
<gene>
    <name evidence="3" type="ORF">MATL_G00004700</name>
</gene>
<dbReference type="GO" id="GO:0015629">
    <property type="term" value="C:actin cytoskeleton"/>
    <property type="evidence" value="ECO:0007669"/>
    <property type="project" value="TreeGrafter"/>
</dbReference>
<protein>
    <recommendedName>
        <fullName evidence="2">PH domain-containing protein</fullName>
    </recommendedName>
</protein>
<feature type="compositionally biased region" description="Basic and acidic residues" evidence="1">
    <location>
        <begin position="238"/>
        <end position="247"/>
    </location>
</feature>
<feature type="region of interest" description="Disordered" evidence="1">
    <location>
        <begin position="90"/>
        <end position="179"/>
    </location>
</feature>
<name>A0A9D3QIZ7_MEGAT</name>
<accession>A0A9D3QIZ7</accession>
<dbReference type="SUPFAM" id="SSF50729">
    <property type="entry name" value="PH domain-like"/>
    <property type="match status" value="1"/>
</dbReference>
<evidence type="ECO:0000256" key="1">
    <source>
        <dbReference type="SAM" id="MobiDB-lite"/>
    </source>
</evidence>
<organism evidence="3 4">
    <name type="scientific">Megalops atlanticus</name>
    <name type="common">Tarpon</name>
    <name type="synonym">Clupea gigantea</name>
    <dbReference type="NCBI Taxonomy" id="7932"/>
    <lineage>
        <taxon>Eukaryota</taxon>
        <taxon>Metazoa</taxon>
        <taxon>Chordata</taxon>
        <taxon>Craniata</taxon>
        <taxon>Vertebrata</taxon>
        <taxon>Euteleostomi</taxon>
        <taxon>Actinopterygii</taxon>
        <taxon>Neopterygii</taxon>
        <taxon>Teleostei</taxon>
        <taxon>Elopiformes</taxon>
        <taxon>Megalopidae</taxon>
        <taxon>Megalops</taxon>
    </lineage>
</organism>
<dbReference type="GO" id="GO:0051015">
    <property type="term" value="F:actin filament binding"/>
    <property type="evidence" value="ECO:0007669"/>
    <property type="project" value="TreeGrafter"/>
</dbReference>
<dbReference type="EMBL" id="JAFDVH010000001">
    <property type="protein sequence ID" value="KAG7491465.1"/>
    <property type="molecule type" value="Genomic_DNA"/>
</dbReference>
<dbReference type="GO" id="GO:1900026">
    <property type="term" value="P:positive regulation of substrate adhesion-dependent cell spreading"/>
    <property type="evidence" value="ECO:0007669"/>
    <property type="project" value="TreeGrafter"/>
</dbReference>
<dbReference type="AlphaFoldDB" id="A0A9D3QIZ7"/>
<dbReference type="OrthoDB" id="8939554at2759"/>
<dbReference type="InterPro" id="IPR001849">
    <property type="entry name" value="PH_domain"/>
</dbReference>
<feature type="region of interest" description="Disordered" evidence="1">
    <location>
        <begin position="225"/>
        <end position="247"/>
    </location>
</feature>
<dbReference type="InterPro" id="IPR052223">
    <property type="entry name" value="Actin_Cytoskeleton_Reg"/>
</dbReference>
<proteinExistence type="predicted"/>
<dbReference type="SMART" id="SM00233">
    <property type="entry name" value="PH"/>
    <property type="match status" value="1"/>
</dbReference>
<dbReference type="PANTHER" id="PTHR17271:SF10">
    <property type="entry name" value="TRIO AND F-ACTIN-BINDING PROTEIN"/>
    <property type="match status" value="1"/>
</dbReference>
<evidence type="ECO:0000313" key="4">
    <source>
        <dbReference type="Proteomes" id="UP001046870"/>
    </source>
</evidence>
<sequence length="259" mass="29146">MTPDLLNFKKGWMSRLDDNGEWKKHWFVLTDASLRYYRDLEAEERDDLDGEIDLRSCLKVSEFDTREAVFTLSAMTSGIRRNWVEVLRKSVQPSSSPEVSPLPDSSSDRENPPSHPLSSRSSRHSDPDAEVTASAAAPPLCDNVELSPGAEPSGPPLADPREGDGGRTVEQQRRLEDRSRWFELEASGRDPASDPWDAVVLKKGSPPAAQIEGEIEMKWAEFERWPGRMPSTPPPGSLEDRPTNESLEKEVLRRVYQFS</sequence>
<evidence type="ECO:0000313" key="3">
    <source>
        <dbReference type="EMBL" id="KAG7491465.1"/>
    </source>
</evidence>
<evidence type="ECO:0000259" key="2">
    <source>
        <dbReference type="PROSITE" id="PS50003"/>
    </source>
</evidence>
<feature type="domain" description="PH" evidence="2">
    <location>
        <begin position="6"/>
        <end position="92"/>
    </location>
</feature>
<dbReference type="Pfam" id="PF00169">
    <property type="entry name" value="PH"/>
    <property type="match status" value="1"/>
</dbReference>
<reference evidence="3" key="1">
    <citation type="submission" date="2021-01" db="EMBL/GenBank/DDBJ databases">
        <authorList>
            <person name="Zahm M."/>
            <person name="Roques C."/>
            <person name="Cabau C."/>
            <person name="Klopp C."/>
            <person name="Donnadieu C."/>
            <person name="Jouanno E."/>
            <person name="Lampietro C."/>
            <person name="Louis A."/>
            <person name="Herpin A."/>
            <person name="Echchiki A."/>
            <person name="Berthelot C."/>
            <person name="Parey E."/>
            <person name="Roest-Crollius H."/>
            <person name="Braasch I."/>
            <person name="Postlethwait J."/>
            <person name="Bobe J."/>
            <person name="Montfort J."/>
            <person name="Bouchez O."/>
            <person name="Begum T."/>
            <person name="Mejri S."/>
            <person name="Adams A."/>
            <person name="Chen W.-J."/>
            <person name="Guiguen Y."/>
        </authorList>
    </citation>
    <scope>NUCLEOTIDE SEQUENCE</scope>
    <source>
        <strain evidence="3">YG-15Mar2019-1</strain>
        <tissue evidence="3">Brain</tissue>
    </source>
</reference>
<feature type="compositionally biased region" description="Low complexity" evidence="1">
    <location>
        <begin position="90"/>
        <end position="105"/>
    </location>
</feature>
<dbReference type="Gene3D" id="2.30.29.30">
    <property type="entry name" value="Pleckstrin-homology domain (PH domain)/Phosphotyrosine-binding domain (PTB)"/>
    <property type="match status" value="1"/>
</dbReference>
<dbReference type="PANTHER" id="PTHR17271">
    <property type="entry name" value="PLECKSTRIN HOMOLOGY PH DOMAIN-CONTAINING PROTEIN"/>
    <property type="match status" value="1"/>
</dbReference>
<feature type="compositionally biased region" description="Basic and acidic residues" evidence="1">
    <location>
        <begin position="159"/>
        <end position="179"/>
    </location>
</feature>
<dbReference type="InterPro" id="IPR011993">
    <property type="entry name" value="PH-like_dom_sf"/>
</dbReference>
<keyword evidence="4" id="KW-1185">Reference proteome</keyword>
<comment type="caution">
    <text evidence="3">The sequence shown here is derived from an EMBL/GenBank/DDBJ whole genome shotgun (WGS) entry which is preliminary data.</text>
</comment>